<feature type="non-terminal residue" evidence="1">
    <location>
        <position position="160"/>
    </location>
</feature>
<comment type="caution">
    <text evidence="1">The sequence shown here is derived from an EMBL/GenBank/DDBJ whole genome shotgun (WGS) entry which is preliminary data.</text>
</comment>
<sequence length="160" mass="17784">MDPSDFVIEPLSEDCLDAAAKIFAVSFAEGTRAVFPRGPTQDLIRFRRGELVQALVRANTEEPSSLYPHEKDCQGGMRGKIRAFVARHRPTGQLAGFYLAELYENGRAGRHGPVPPAEPFPEGGDELLYNTFLQTSAASCHEMEHDRSFPSLHLLYHISL</sequence>
<accession>A0ABN7IP30</accession>
<dbReference type="EMBL" id="CAJHJG010000925">
    <property type="protein sequence ID" value="CAD6907290.1"/>
    <property type="molecule type" value="Genomic_DNA"/>
</dbReference>
<organism evidence="1 2">
    <name type="scientific">Tilletia caries</name>
    <name type="common">wheat bunt fungus</name>
    <dbReference type="NCBI Taxonomy" id="13290"/>
    <lineage>
        <taxon>Eukaryota</taxon>
        <taxon>Fungi</taxon>
        <taxon>Dikarya</taxon>
        <taxon>Basidiomycota</taxon>
        <taxon>Ustilaginomycotina</taxon>
        <taxon>Exobasidiomycetes</taxon>
        <taxon>Tilletiales</taxon>
        <taxon>Tilletiaceae</taxon>
        <taxon>Tilletia</taxon>
    </lineage>
</organism>
<reference evidence="1" key="1">
    <citation type="submission" date="2020-10" db="EMBL/GenBank/DDBJ databases">
        <authorList>
            <person name="Sedaghatjoo S."/>
        </authorList>
    </citation>
    <scope>NUCLEOTIDE SEQUENCE</scope>
    <source>
        <strain evidence="1">AZH3</strain>
    </source>
</reference>
<keyword evidence="2" id="KW-1185">Reference proteome</keyword>
<protein>
    <submittedName>
        <fullName evidence="1">Uncharacterized protein</fullName>
    </submittedName>
</protein>
<gene>
    <name evidence="1" type="ORF">JKIAZH3_G196</name>
</gene>
<evidence type="ECO:0000313" key="2">
    <source>
        <dbReference type="Proteomes" id="UP000836402"/>
    </source>
</evidence>
<dbReference type="Proteomes" id="UP000836402">
    <property type="component" value="Unassembled WGS sequence"/>
</dbReference>
<evidence type="ECO:0000313" key="1">
    <source>
        <dbReference type="EMBL" id="CAD6907290.1"/>
    </source>
</evidence>
<name>A0ABN7IP30_9BASI</name>
<proteinExistence type="predicted"/>